<accession>A0ABP4GFS6</accession>
<reference evidence="3" key="1">
    <citation type="journal article" date="2019" name="Int. J. Syst. Evol. Microbiol.">
        <title>The Global Catalogue of Microorganisms (GCM) 10K type strain sequencing project: providing services to taxonomists for standard genome sequencing and annotation.</title>
        <authorList>
            <consortium name="The Broad Institute Genomics Platform"/>
            <consortium name="The Broad Institute Genome Sequencing Center for Infectious Disease"/>
            <person name="Wu L."/>
            <person name="Ma J."/>
        </authorList>
    </citation>
    <scope>NUCLEOTIDE SEQUENCE [LARGE SCALE GENOMIC DNA]</scope>
    <source>
        <strain evidence="3">JCM 12762</strain>
    </source>
</reference>
<proteinExistence type="predicted"/>
<feature type="region of interest" description="Disordered" evidence="1">
    <location>
        <begin position="46"/>
        <end position="88"/>
    </location>
</feature>
<dbReference type="Proteomes" id="UP001500943">
    <property type="component" value="Unassembled WGS sequence"/>
</dbReference>
<sequence>MQRRDAHSRIGPISEDSRSRDDDLSIDTIAKVAPETLTAEFVPFAQESSSVLQPRKAARAAAQASRFGRGESTNRADNSDPLLEEADNQLVVLNRPGFRS</sequence>
<protein>
    <submittedName>
        <fullName evidence="2">Uncharacterized protein</fullName>
    </submittedName>
</protein>
<keyword evidence="3" id="KW-1185">Reference proteome</keyword>
<feature type="region of interest" description="Disordered" evidence="1">
    <location>
        <begin position="1"/>
        <end position="24"/>
    </location>
</feature>
<feature type="compositionally biased region" description="Basic and acidic residues" evidence="1">
    <location>
        <begin position="68"/>
        <end position="78"/>
    </location>
</feature>
<name>A0ABP4GFS6_9MICO</name>
<evidence type="ECO:0000313" key="3">
    <source>
        <dbReference type="Proteomes" id="UP001500943"/>
    </source>
</evidence>
<gene>
    <name evidence="2" type="ORF">GCM10009655_23570</name>
</gene>
<organism evidence="2 3">
    <name type="scientific">Rhodoglobus aureus</name>
    <dbReference type="NCBI Taxonomy" id="191497"/>
    <lineage>
        <taxon>Bacteria</taxon>
        <taxon>Bacillati</taxon>
        <taxon>Actinomycetota</taxon>
        <taxon>Actinomycetes</taxon>
        <taxon>Micrococcales</taxon>
        <taxon>Microbacteriaceae</taxon>
        <taxon>Rhodoglobus</taxon>
    </lineage>
</organism>
<comment type="caution">
    <text evidence="2">The sequence shown here is derived from an EMBL/GenBank/DDBJ whole genome shotgun (WGS) entry which is preliminary data.</text>
</comment>
<evidence type="ECO:0000256" key="1">
    <source>
        <dbReference type="SAM" id="MobiDB-lite"/>
    </source>
</evidence>
<dbReference type="EMBL" id="BAAAKW010000053">
    <property type="protein sequence ID" value="GAA1223790.1"/>
    <property type="molecule type" value="Genomic_DNA"/>
</dbReference>
<evidence type="ECO:0000313" key="2">
    <source>
        <dbReference type="EMBL" id="GAA1223790.1"/>
    </source>
</evidence>